<evidence type="ECO:0000313" key="1">
    <source>
        <dbReference type="EMBL" id="AVX45076.1"/>
    </source>
</evidence>
<gene>
    <name evidence="1" type="ORF">CCS77_2070</name>
</gene>
<dbReference type="RefSeq" id="WP_107917378.1">
    <property type="nucleotide sequence ID" value="NZ_CP021643.1"/>
</dbReference>
<dbReference type="EMBL" id="CP021643">
    <property type="protein sequence ID" value="AVX45076.1"/>
    <property type="molecule type" value="Genomic_DNA"/>
</dbReference>
<accession>A0A2R4P324</accession>
<proteinExistence type="predicted"/>
<evidence type="ECO:0000313" key="2">
    <source>
        <dbReference type="Proteomes" id="UP000241854"/>
    </source>
</evidence>
<reference evidence="1 2" key="1">
    <citation type="journal article" date="2018" name="Emerg. Microbes Infect.">
        <title>Genomic analysis of oral Campylobacter concisus strains identified a potential bacterial molecular marker associated with active Crohn's disease.</title>
        <authorList>
            <person name="Liu F."/>
            <person name="Ma R."/>
            <person name="Tay C.Y.A."/>
            <person name="Octavia S."/>
            <person name="Lan R."/>
            <person name="Chung H.K.L."/>
            <person name="Riordan S.M."/>
            <person name="Grimm M.C."/>
            <person name="Leong R.W."/>
            <person name="Tanaka M.M."/>
            <person name="Connor S."/>
            <person name="Zhang L."/>
        </authorList>
    </citation>
    <scope>NUCLEOTIDE SEQUENCE [LARGE SCALE GENOMIC DNA]</scope>
    <source>
        <strain evidence="1 2">P2CDO4</strain>
        <plasmid evidence="1">pICON</plasmid>
    </source>
</reference>
<geneLocation type="plasmid" evidence="2">
    <name>picon</name>
</geneLocation>
<keyword evidence="1" id="KW-0614">Plasmid</keyword>
<organism evidence="1 2">
    <name type="scientific">Campylobacter concisus</name>
    <dbReference type="NCBI Taxonomy" id="199"/>
    <lineage>
        <taxon>Bacteria</taxon>
        <taxon>Pseudomonadati</taxon>
        <taxon>Campylobacterota</taxon>
        <taxon>Epsilonproteobacteria</taxon>
        <taxon>Campylobacterales</taxon>
        <taxon>Campylobacteraceae</taxon>
        <taxon>Campylobacter</taxon>
    </lineage>
</organism>
<protein>
    <submittedName>
        <fullName evidence="1">Uncharacterized protein</fullName>
    </submittedName>
</protein>
<dbReference type="AlphaFoldDB" id="A0A2R4P324"/>
<name>A0A2R4P324_9BACT</name>
<dbReference type="Proteomes" id="UP000241854">
    <property type="component" value="Plasmid pICON"/>
</dbReference>
<sequence>MLNTNKPKSTGNFLDYLIEQSYVGAIVKDGLDLATLRGNVLNKYDAQIVGYFKSIGTRSNTYPILLLCFYMALSRAIKIKNNQLDTKIADVQDSNDQENLYYYLVMFRPFFLFHIIYSKLDGQDNSDYKAFFEENYGFINELGKDYYTIIYSIADFFQNKSELGPKDFMKELIKIKSQKLEEFVSTFVETKWDRILIQALRKIKEHSIKDKNNVLEDTTNLFDKLVEKMTSSDVRASSNLEKLKNIFSSEKYLSNERIFILPYFSTTESGYYTSIAAAQDAKDKLHFAYFKYGRSFWGSNSDAEHSKNVFGVMSNLFDLIIFEALSKQAHFKHASDFIRTIRMNEMIDFLILYTEHKSEDLIKKIDDIFKIIHNAQYNEMSNGTALTNLIGNGRYYYESLMTEYMLKLIATKRDKFRDILRDTFDEMENQRKKNIAPGIREFTRAIVNNMVSELENGFYPIDYELLETGSYKNDLVNIFNAANKPRDYKNNYETLVKELGTLISECFGERRWETLSEK</sequence>